<dbReference type="RefSeq" id="WP_009942502.1">
    <property type="nucleotide sequence ID" value="NZ_JABNNH010000001.1"/>
</dbReference>
<sequence>MKVTLITARLRFETAGGVGGTEAGAGENGYLQPIRRDPAPKGKAKGKVSLPGTTIAGSLRAHCAAFDAGLGDLFGDTPEQLADKHGKAEAMRRSQKRNDEKPERAMPSAIQVLGTLLHRRGETFSHTRNSSDRKRGAARTHHFHRVEMLETGTEFDVVLRWDNADEELLERFLDVLKQWHPTLGRGVTRGAGRCSLVGWGRVDYDLDSPDGLMAWLNTERRPNPAETPETRSAETYALDVDLSIVDAIHCGTELNSVNGPKHNTLTAFRHGEEFVVPGSTLKGVLRSRAEYICRVLGLLACKDQQCGECRPCLLFGFAGEENARRGRIAVDDAVIEDAQPDFRPHVAIDRFTGGARDQALYEHEVVAAGWFPMRVRWLGTETGAEAAQDARLLHAVVADLDARYVGIGARTTAGFGTVAVRECRSATFEVSELAGVLRDPVIASTEDVNA</sequence>
<feature type="domain" description="CRISPR type III-associated protein" evidence="4">
    <location>
        <begin position="34"/>
        <end position="195"/>
    </location>
</feature>
<dbReference type="InterPro" id="IPR005537">
    <property type="entry name" value="RAMP_III_fam"/>
</dbReference>
<organism evidence="5 6">
    <name type="scientific">Saccharopolyspora erythraea</name>
    <name type="common">Streptomyces erythraeus</name>
    <dbReference type="NCBI Taxonomy" id="1836"/>
    <lineage>
        <taxon>Bacteria</taxon>
        <taxon>Bacillati</taxon>
        <taxon>Actinomycetota</taxon>
        <taxon>Actinomycetes</taxon>
        <taxon>Pseudonocardiales</taxon>
        <taxon>Pseudonocardiaceae</taxon>
        <taxon>Saccharopolyspora</taxon>
    </lineage>
</organism>
<proteinExistence type="predicted"/>
<comment type="caution">
    <text evidence="5">The sequence shown here is derived from an EMBL/GenBank/DDBJ whole genome shotgun (WGS) entry which is preliminary data.</text>
</comment>
<dbReference type="PANTHER" id="PTHR35579:SF6">
    <property type="entry name" value="DUF324 DOMAIN-CONTAINING PROTEIN"/>
    <property type="match status" value="1"/>
</dbReference>
<evidence type="ECO:0000256" key="1">
    <source>
        <dbReference type="ARBA" id="ARBA00023118"/>
    </source>
</evidence>
<evidence type="ECO:0000259" key="4">
    <source>
        <dbReference type="Pfam" id="PF03787"/>
    </source>
</evidence>
<comment type="subunit">
    <text evidence="2">Part of the Csm effector complex that includes Cas10, Csm2, Csm3, Csm4 and Csm5.</text>
</comment>
<name>A0ABN1EF48_SACER</name>
<feature type="compositionally biased region" description="Basic and acidic residues" evidence="3">
    <location>
        <begin position="81"/>
        <end position="104"/>
    </location>
</feature>
<dbReference type="Pfam" id="PF03787">
    <property type="entry name" value="RAMPs"/>
    <property type="match status" value="2"/>
</dbReference>
<feature type="domain" description="CRISPR type III-associated protein" evidence="4">
    <location>
        <begin position="247"/>
        <end position="418"/>
    </location>
</feature>
<evidence type="ECO:0000313" key="6">
    <source>
        <dbReference type="Proteomes" id="UP001500729"/>
    </source>
</evidence>
<dbReference type="CDD" id="cd09726">
    <property type="entry name" value="RAMP_I_III"/>
    <property type="match status" value="2"/>
</dbReference>
<evidence type="ECO:0000256" key="2">
    <source>
        <dbReference type="ARBA" id="ARBA00093789"/>
    </source>
</evidence>
<feature type="region of interest" description="Disordered" evidence="3">
    <location>
        <begin position="19"/>
        <end position="46"/>
    </location>
</feature>
<dbReference type="Proteomes" id="UP001500729">
    <property type="component" value="Unassembled WGS sequence"/>
</dbReference>
<dbReference type="EMBL" id="BAAAGS010000119">
    <property type="protein sequence ID" value="GAA0565408.1"/>
    <property type="molecule type" value="Genomic_DNA"/>
</dbReference>
<keyword evidence="1" id="KW-0051">Antiviral defense</keyword>
<dbReference type="InterPro" id="IPR052216">
    <property type="entry name" value="CRISPR_Csm3_endoribonuclease"/>
</dbReference>
<protein>
    <recommendedName>
        <fullName evidence="4">CRISPR type III-associated protein domain-containing protein</fullName>
    </recommendedName>
</protein>
<gene>
    <name evidence="5" type="ORF">GCM10009533_71370</name>
</gene>
<keyword evidence="6" id="KW-1185">Reference proteome</keyword>
<dbReference type="PANTHER" id="PTHR35579">
    <property type="entry name" value="CRISPR SYSTEM CMS ENDORIBONUCLEASE CSM3"/>
    <property type="match status" value="1"/>
</dbReference>
<evidence type="ECO:0000256" key="3">
    <source>
        <dbReference type="SAM" id="MobiDB-lite"/>
    </source>
</evidence>
<accession>A0ABN1EF48</accession>
<reference evidence="5 6" key="1">
    <citation type="journal article" date="2019" name="Int. J. Syst. Evol. Microbiol.">
        <title>The Global Catalogue of Microorganisms (GCM) 10K type strain sequencing project: providing services to taxonomists for standard genome sequencing and annotation.</title>
        <authorList>
            <consortium name="The Broad Institute Genomics Platform"/>
            <consortium name="The Broad Institute Genome Sequencing Center for Infectious Disease"/>
            <person name="Wu L."/>
            <person name="Ma J."/>
        </authorList>
    </citation>
    <scope>NUCLEOTIDE SEQUENCE [LARGE SCALE GENOMIC DNA]</scope>
    <source>
        <strain evidence="5 6">JCM 10303</strain>
    </source>
</reference>
<feature type="region of interest" description="Disordered" evidence="3">
    <location>
        <begin position="77"/>
        <end position="107"/>
    </location>
</feature>
<evidence type="ECO:0000313" key="5">
    <source>
        <dbReference type="EMBL" id="GAA0565408.1"/>
    </source>
</evidence>